<dbReference type="InterPro" id="IPR001452">
    <property type="entry name" value="SH3_domain"/>
</dbReference>
<evidence type="ECO:0000256" key="3">
    <source>
        <dbReference type="ARBA" id="ARBA00022468"/>
    </source>
</evidence>
<feature type="domain" description="SH3" evidence="6">
    <location>
        <begin position="194"/>
        <end position="256"/>
    </location>
</feature>
<evidence type="ECO:0000256" key="2">
    <source>
        <dbReference type="ARBA" id="ARBA00022443"/>
    </source>
</evidence>
<dbReference type="InterPro" id="IPR051576">
    <property type="entry name" value="PX-Rho_GAP"/>
</dbReference>
<dbReference type="GeneTree" id="ENSGT00940000154313"/>
<sequence>MNCVCVCCCFFKGRSVATSEHPESSLCSKISTASIKVKNIRKLSITKGHFPRLADCAHFHYDSVDFGSIQLSLADEKNVTPSSFDIKELGFLTQICCQGASWVVKRSYEDFRVLDKHLHLCIYDRRFSQLPELPRAYQLKDKFEKLPLMLATYLSRLSAIADNKINCGPVLTWMEIDNKGNHLLVHDESSINVPAIAAAHVIKRYTAQASDELSFEVGDIVSVIDMPPKEDTGWWRGKHGFQVGFFPYDCVELISEKIPPSVTNIMIKPGLLFPIQIKFFFQYFSEALSKKHGKLITFLRSFMKSRPSKQKLKQRGIFRERVFGCDLGEHLLNSGHDVPQVIRSCTEFIEKHGVVDGIYRLSGITSNIQRLRHDFDSENIPDLTKEAYIQDIHSVGSLCKLYFRELPNPLLTYQLYDKFSDAVSAATDEERLVKIHDVIQQLPPPHYRTLEFLMRHLSCLAAFSSITNMHCKNLAIVWAPNLLRSKQIESACFNGTSAFMEVRIQSVVVEFIINHVDMLFSSKLNSIIRDGAGHGALARPKSLLLSSPSTKLLSLEEAQAQLLSPSSPHSPHSPHSLQSPQSQYIEVGEGPAALQGRFHTVIEFPKKKVPAKTKKSPVGNWRSFFNLGKSSSTAKRKLQRHPSEPSDIKTVPLPGGRGDSGTLRSAKSEESLTSSHIFEGERRARRPLSTSDCISTSFNEELLDIQAHSNPPRFTSAVGSASSVLPSIPLCSNLDYQNLPDTGATLNFDPMSFQCSSPRAESSFPQNRQALGKRDCSGNTSVVVEGGVGHRNLEDGTVHTSATRDVKENENVKAPMVVAESVSSTPLTSSPSLGTEVRPNRSAFKCINARISDSPPEQVRPLSLISPPVKSAARLLALELAQSAQHASLQSQSTTSPTERHPSLRSPAGADPPLPPPLKQTSSTIDPAQSSVRPSRLYLAEINKPENLYPSCGCSGLRTPEALISGDHNHQSQAPAGPTAIHHCDSERMNPGDEARLCGGIKLKRSPLQPPTPPVRTLHSHLTTAALQNREVVNASNYRAVLAEASLPAMLPSPSHSLSPVSPYLLSPHEDPPDFYNHQGVRVMNRQPGNLPSHHLPQSHHYNTLRPRSHHQSIKFKSHYRHEEVFGEHYNQGGQRYPPMDATRVFPTIRRVRSLHAPPEDRPVLQRQHCYNKLFSRPGPPEIQQVHPYFENGKVHYRYSPYSNSTQDVDCQRSHQSGFTPSYNIHDVPAPPLKARVKSGCYIDTSGNVIPVCKNQGYQFRDRCFLPKLNDTSDVWNSETSNEYFQSVRREGYMNRMAWGPGQAHSANLNPSQGCLKTEEQIHSPRTNSGRDLLISTEEPGGLCRVTMVSHCSPEHPMSEPNAYQPEHLGTEDQMGARAALLLKQRCPARSYSQHHNKSRPLPPNLSLHKEYSCPDFKHNYSSGAGSSVHHCRKDQLLYRTLSKCYPQEDYVFARSAAQRLHWPERSYSVKGHLQKDRFGLDPNPVHFKRRTHSFVYSQYNSTEGSARAGQFRAPRSGSFHGHSCMPAQGHNLYTTAWTQGGLVQTQMRPEPEVYVE</sequence>
<evidence type="ECO:0000259" key="7">
    <source>
        <dbReference type="PROSITE" id="PS50238"/>
    </source>
</evidence>
<protein>
    <recommendedName>
        <fullName evidence="10">Rho GTPase activating protein 32b</fullName>
    </recommendedName>
</protein>
<feature type="region of interest" description="Disordered" evidence="5">
    <location>
        <begin position="886"/>
        <end position="932"/>
    </location>
</feature>
<dbReference type="PROSITE" id="PS50238">
    <property type="entry name" value="RHOGAP"/>
    <property type="match status" value="1"/>
</dbReference>
<dbReference type="InterPro" id="IPR036028">
    <property type="entry name" value="SH3-like_dom_sf"/>
</dbReference>
<dbReference type="SUPFAM" id="SSF50044">
    <property type="entry name" value="SH3-domain"/>
    <property type="match status" value="1"/>
</dbReference>
<dbReference type="GO" id="GO:0001650">
    <property type="term" value="C:fibrillar center"/>
    <property type="evidence" value="ECO:0007669"/>
    <property type="project" value="TreeGrafter"/>
</dbReference>
<keyword evidence="9" id="KW-1185">Reference proteome</keyword>
<comment type="similarity">
    <text evidence="1">Belongs to the PX domain-containing GAP family.</text>
</comment>
<dbReference type="GO" id="GO:0005096">
    <property type="term" value="F:GTPase activator activity"/>
    <property type="evidence" value="ECO:0007669"/>
    <property type="project" value="UniProtKB-KW"/>
</dbReference>
<feature type="domain" description="Rho-GAP" evidence="7">
    <location>
        <begin position="325"/>
        <end position="520"/>
    </location>
</feature>
<dbReference type="Gene3D" id="2.30.30.40">
    <property type="entry name" value="SH3 Domains"/>
    <property type="match status" value="1"/>
</dbReference>
<reference evidence="8" key="2">
    <citation type="submission" date="2025-08" db="UniProtKB">
        <authorList>
            <consortium name="Ensembl"/>
        </authorList>
    </citation>
    <scope>IDENTIFICATION</scope>
</reference>
<dbReference type="SUPFAM" id="SSF48350">
    <property type="entry name" value="GTPase activation domain, GAP"/>
    <property type="match status" value="1"/>
</dbReference>
<name>A0AAY4AMT1_9TELE</name>
<dbReference type="Pfam" id="PF14604">
    <property type="entry name" value="SH3_9"/>
    <property type="match status" value="1"/>
</dbReference>
<dbReference type="Ensembl" id="ENSDCDT00010010644.1">
    <property type="protein sequence ID" value="ENSDCDP00010010149.1"/>
    <property type="gene ID" value="ENSDCDG00010004496.1"/>
</dbReference>
<dbReference type="InterPro" id="IPR008936">
    <property type="entry name" value="Rho_GTPase_activation_prot"/>
</dbReference>
<dbReference type="GO" id="GO:0005794">
    <property type="term" value="C:Golgi apparatus"/>
    <property type="evidence" value="ECO:0007669"/>
    <property type="project" value="TreeGrafter"/>
</dbReference>
<reference evidence="8" key="3">
    <citation type="submission" date="2025-09" db="UniProtKB">
        <authorList>
            <consortium name="Ensembl"/>
        </authorList>
    </citation>
    <scope>IDENTIFICATION</scope>
</reference>
<evidence type="ECO:0000256" key="4">
    <source>
        <dbReference type="PROSITE-ProRule" id="PRU00192"/>
    </source>
</evidence>
<dbReference type="PANTHER" id="PTHR15729">
    <property type="entry name" value="CDC42 GTPASE-ACTIVATING PROTEIN"/>
    <property type="match status" value="1"/>
</dbReference>
<feature type="region of interest" description="Disordered" evidence="5">
    <location>
        <begin position="560"/>
        <end position="581"/>
    </location>
</feature>
<dbReference type="SUPFAM" id="SSF64268">
    <property type="entry name" value="PX domain"/>
    <property type="match status" value="1"/>
</dbReference>
<dbReference type="FunFam" id="1.10.555.10:FF:000002">
    <property type="entry name" value="rho GTPase-activating protein 32 isoform X1"/>
    <property type="match status" value="1"/>
</dbReference>
<evidence type="ECO:0000256" key="5">
    <source>
        <dbReference type="SAM" id="MobiDB-lite"/>
    </source>
</evidence>
<dbReference type="InterPro" id="IPR000198">
    <property type="entry name" value="RhoGAP_dom"/>
</dbReference>
<evidence type="ECO:0000313" key="8">
    <source>
        <dbReference type="Ensembl" id="ENSDCDP00010010149.1"/>
    </source>
</evidence>
<keyword evidence="2 4" id="KW-0728">SH3 domain</keyword>
<reference evidence="8 9" key="1">
    <citation type="submission" date="2020-06" db="EMBL/GenBank/DDBJ databases">
        <authorList>
            <consortium name="Wellcome Sanger Institute Data Sharing"/>
        </authorList>
    </citation>
    <scope>NUCLEOTIDE SEQUENCE [LARGE SCALE GENOMIC DNA]</scope>
</reference>
<feature type="compositionally biased region" description="Polar residues" evidence="5">
    <location>
        <begin position="919"/>
        <end position="932"/>
    </location>
</feature>
<dbReference type="GO" id="GO:0035091">
    <property type="term" value="F:phosphatidylinositol binding"/>
    <property type="evidence" value="ECO:0007669"/>
    <property type="project" value="InterPro"/>
</dbReference>
<proteinExistence type="inferred from homology"/>
<dbReference type="PANTHER" id="PTHR15729:SF13">
    <property type="entry name" value="RHO GTPASE-ACTIVATING PROTEIN 32"/>
    <property type="match status" value="1"/>
</dbReference>
<gene>
    <name evidence="8" type="primary">arhgap32a</name>
</gene>
<organism evidence="8 9">
    <name type="scientific">Denticeps clupeoides</name>
    <name type="common">denticle herring</name>
    <dbReference type="NCBI Taxonomy" id="299321"/>
    <lineage>
        <taxon>Eukaryota</taxon>
        <taxon>Metazoa</taxon>
        <taxon>Chordata</taxon>
        <taxon>Craniata</taxon>
        <taxon>Vertebrata</taxon>
        <taxon>Euteleostomi</taxon>
        <taxon>Actinopterygii</taxon>
        <taxon>Neopterygii</taxon>
        <taxon>Teleostei</taxon>
        <taxon>Clupei</taxon>
        <taxon>Clupeiformes</taxon>
        <taxon>Denticipitoidei</taxon>
        <taxon>Denticipitidae</taxon>
        <taxon>Denticeps</taxon>
    </lineage>
</organism>
<keyword evidence="3" id="KW-0343">GTPase activation</keyword>
<dbReference type="FunFam" id="2.30.30.40:FF:000030">
    <property type="entry name" value="rho GTPase-activating protein 32 isoform X2"/>
    <property type="match status" value="1"/>
</dbReference>
<dbReference type="GO" id="GO:0007264">
    <property type="term" value="P:small GTPase-mediated signal transduction"/>
    <property type="evidence" value="ECO:0007669"/>
    <property type="project" value="TreeGrafter"/>
</dbReference>
<dbReference type="CDD" id="cd11835">
    <property type="entry name" value="SH3_ARHGAP32_33"/>
    <property type="match status" value="1"/>
</dbReference>
<dbReference type="GO" id="GO:0005654">
    <property type="term" value="C:nucleoplasm"/>
    <property type="evidence" value="ECO:0007669"/>
    <property type="project" value="TreeGrafter"/>
</dbReference>
<evidence type="ECO:0000256" key="1">
    <source>
        <dbReference type="ARBA" id="ARBA00008795"/>
    </source>
</evidence>
<dbReference type="Pfam" id="PF00620">
    <property type="entry name" value="RhoGAP"/>
    <property type="match status" value="1"/>
</dbReference>
<feature type="region of interest" description="Disordered" evidence="5">
    <location>
        <begin position="632"/>
        <end position="686"/>
    </location>
</feature>
<dbReference type="Proteomes" id="UP000694580">
    <property type="component" value="Chromosome 2"/>
</dbReference>
<dbReference type="SMART" id="SM00326">
    <property type="entry name" value="SH3"/>
    <property type="match status" value="1"/>
</dbReference>
<dbReference type="SMART" id="SM00324">
    <property type="entry name" value="RhoGAP"/>
    <property type="match status" value="1"/>
</dbReference>
<dbReference type="PROSITE" id="PS50002">
    <property type="entry name" value="SH3"/>
    <property type="match status" value="1"/>
</dbReference>
<dbReference type="GO" id="GO:0015629">
    <property type="term" value="C:actin cytoskeleton"/>
    <property type="evidence" value="ECO:0007669"/>
    <property type="project" value="TreeGrafter"/>
</dbReference>
<dbReference type="InterPro" id="IPR036871">
    <property type="entry name" value="PX_dom_sf"/>
</dbReference>
<dbReference type="GO" id="GO:0005938">
    <property type="term" value="C:cell cortex"/>
    <property type="evidence" value="ECO:0007669"/>
    <property type="project" value="TreeGrafter"/>
</dbReference>
<dbReference type="CDD" id="cd04384">
    <property type="entry name" value="RhoGAP_CdGAP"/>
    <property type="match status" value="1"/>
</dbReference>
<evidence type="ECO:0000313" key="9">
    <source>
        <dbReference type="Proteomes" id="UP000694580"/>
    </source>
</evidence>
<evidence type="ECO:0008006" key="10">
    <source>
        <dbReference type="Google" id="ProtNLM"/>
    </source>
</evidence>
<evidence type="ECO:0000259" key="6">
    <source>
        <dbReference type="PROSITE" id="PS50002"/>
    </source>
</evidence>
<dbReference type="Gene3D" id="1.10.555.10">
    <property type="entry name" value="Rho GTPase activation protein"/>
    <property type="match status" value="1"/>
</dbReference>
<accession>A0AAY4AMT1</accession>